<evidence type="ECO:0000259" key="1">
    <source>
        <dbReference type="PROSITE" id="PS51186"/>
    </source>
</evidence>
<reference evidence="2" key="2">
    <citation type="submission" date="2023-06" db="EMBL/GenBank/DDBJ databases">
        <authorList>
            <consortium name="Lawrence Berkeley National Laboratory"/>
            <person name="Mondo S.J."/>
            <person name="Hensen N."/>
            <person name="Bonometti L."/>
            <person name="Westerberg I."/>
            <person name="Brannstrom I.O."/>
            <person name="Guillou S."/>
            <person name="Cros-Aarteil S."/>
            <person name="Calhoun S."/>
            <person name="Haridas S."/>
            <person name="Kuo A."/>
            <person name="Pangilinan J."/>
            <person name="Riley R."/>
            <person name="Labutti K."/>
            <person name="Andreopoulos B."/>
            <person name="Lipzen A."/>
            <person name="Chen C."/>
            <person name="Yanf M."/>
            <person name="Daum C."/>
            <person name="Ng V."/>
            <person name="Clum A."/>
            <person name="Steindorff A."/>
            <person name="Ohm R."/>
            <person name="Martin F."/>
            <person name="Silar P."/>
            <person name="Natvig D."/>
            <person name="Lalanne C."/>
            <person name="Gautier V."/>
            <person name="Ament-Velasquez S.L."/>
            <person name="Kruys A."/>
            <person name="Hutchinson M.I."/>
            <person name="Powell A.J."/>
            <person name="Barry K."/>
            <person name="Miller A.N."/>
            <person name="Grigoriev I.V."/>
            <person name="Debuchy R."/>
            <person name="Gladieux P."/>
            <person name="Thoren M.H."/>
            <person name="Johannesson H."/>
        </authorList>
    </citation>
    <scope>NUCLEOTIDE SEQUENCE</scope>
    <source>
        <strain evidence="2">PSN324</strain>
    </source>
</reference>
<dbReference type="Proteomes" id="UP001321749">
    <property type="component" value="Unassembled WGS sequence"/>
</dbReference>
<dbReference type="InterPro" id="IPR000182">
    <property type="entry name" value="GNAT_dom"/>
</dbReference>
<protein>
    <recommendedName>
        <fullName evidence="1">N-acetyltransferase domain-containing protein</fullName>
    </recommendedName>
</protein>
<dbReference type="AlphaFoldDB" id="A0AAV9HZ83"/>
<evidence type="ECO:0000313" key="3">
    <source>
        <dbReference type="Proteomes" id="UP001321749"/>
    </source>
</evidence>
<sequence length="217" mass="24640">MTSEPASQQPPKVALEPMDLNDSVQFDELLRQRVICGWNDTASIIGGWRDEVAAGTREIFWVVPAPLAHLESQQRFGGHISMVNQISPPDHELANPDKSVLHITSLFILPEHRKGGIGRASVEALERWAKVEPYGSPACREITIHTLSRRYIEDEGDEWRGLWGRTGLPTPEKGTSNEDWYLRMGYVKWKEEPRYPDTLPDGTQIKWLASFLKKTLP</sequence>
<organism evidence="2 3">
    <name type="scientific">Cladorrhinum samala</name>
    <dbReference type="NCBI Taxonomy" id="585594"/>
    <lineage>
        <taxon>Eukaryota</taxon>
        <taxon>Fungi</taxon>
        <taxon>Dikarya</taxon>
        <taxon>Ascomycota</taxon>
        <taxon>Pezizomycotina</taxon>
        <taxon>Sordariomycetes</taxon>
        <taxon>Sordariomycetidae</taxon>
        <taxon>Sordariales</taxon>
        <taxon>Podosporaceae</taxon>
        <taxon>Cladorrhinum</taxon>
    </lineage>
</organism>
<dbReference type="PROSITE" id="PS51186">
    <property type="entry name" value="GNAT"/>
    <property type="match status" value="1"/>
</dbReference>
<name>A0AAV9HZ83_9PEZI</name>
<dbReference type="InterPro" id="IPR016181">
    <property type="entry name" value="Acyl_CoA_acyltransferase"/>
</dbReference>
<accession>A0AAV9HZ83</accession>
<dbReference type="CDD" id="cd04301">
    <property type="entry name" value="NAT_SF"/>
    <property type="match status" value="1"/>
</dbReference>
<evidence type="ECO:0000313" key="2">
    <source>
        <dbReference type="EMBL" id="KAK4465300.1"/>
    </source>
</evidence>
<dbReference type="Pfam" id="PF00583">
    <property type="entry name" value="Acetyltransf_1"/>
    <property type="match status" value="1"/>
</dbReference>
<gene>
    <name evidence="2" type="ORF">QBC42DRAFT_261520</name>
</gene>
<feature type="domain" description="N-acetyltransferase" evidence="1">
    <location>
        <begin position="13"/>
        <end position="217"/>
    </location>
</feature>
<dbReference type="EMBL" id="MU864940">
    <property type="protein sequence ID" value="KAK4465300.1"/>
    <property type="molecule type" value="Genomic_DNA"/>
</dbReference>
<proteinExistence type="predicted"/>
<reference evidence="2" key="1">
    <citation type="journal article" date="2023" name="Mol. Phylogenet. Evol.">
        <title>Genome-scale phylogeny and comparative genomics of the fungal order Sordariales.</title>
        <authorList>
            <person name="Hensen N."/>
            <person name="Bonometti L."/>
            <person name="Westerberg I."/>
            <person name="Brannstrom I.O."/>
            <person name="Guillou S."/>
            <person name="Cros-Aarteil S."/>
            <person name="Calhoun S."/>
            <person name="Haridas S."/>
            <person name="Kuo A."/>
            <person name="Mondo S."/>
            <person name="Pangilinan J."/>
            <person name="Riley R."/>
            <person name="LaButti K."/>
            <person name="Andreopoulos B."/>
            <person name="Lipzen A."/>
            <person name="Chen C."/>
            <person name="Yan M."/>
            <person name="Daum C."/>
            <person name="Ng V."/>
            <person name="Clum A."/>
            <person name="Steindorff A."/>
            <person name="Ohm R.A."/>
            <person name="Martin F."/>
            <person name="Silar P."/>
            <person name="Natvig D.O."/>
            <person name="Lalanne C."/>
            <person name="Gautier V."/>
            <person name="Ament-Velasquez S.L."/>
            <person name="Kruys A."/>
            <person name="Hutchinson M.I."/>
            <person name="Powell A.J."/>
            <person name="Barry K."/>
            <person name="Miller A.N."/>
            <person name="Grigoriev I.V."/>
            <person name="Debuchy R."/>
            <person name="Gladieux P."/>
            <person name="Hiltunen Thoren M."/>
            <person name="Johannesson H."/>
        </authorList>
    </citation>
    <scope>NUCLEOTIDE SEQUENCE</scope>
    <source>
        <strain evidence="2">PSN324</strain>
    </source>
</reference>
<keyword evidence="3" id="KW-1185">Reference proteome</keyword>
<dbReference type="SUPFAM" id="SSF55729">
    <property type="entry name" value="Acyl-CoA N-acyltransferases (Nat)"/>
    <property type="match status" value="2"/>
</dbReference>
<dbReference type="GO" id="GO:0016747">
    <property type="term" value="F:acyltransferase activity, transferring groups other than amino-acyl groups"/>
    <property type="evidence" value="ECO:0007669"/>
    <property type="project" value="InterPro"/>
</dbReference>
<comment type="caution">
    <text evidence="2">The sequence shown here is derived from an EMBL/GenBank/DDBJ whole genome shotgun (WGS) entry which is preliminary data.</text>
</comment>
<dbReference type="Gene3D" id="3.40.630.30">
    <property type="match status" value="1"/>
</dbReference>